<dbReference type="GO" id="GO:0003735">
    <property type="term" value="F:structural constituent of ribosome"/>
    <property type="evidence" value="ECO:0007669"/>
    <property type="project" value="InterPro"/>
</dbReference>
<keyword evidence="5 7" id="KW-0687">Ribonucleoprotein</keyword>
<evidence type="ECO:0000256" key="6">
    <source>
        <dbReference type="ARBA" id="ARBA00035207"/>
    </source>
</evidence>
<dbReference type="SUPFAM" id="SSF54843">
    <property type="entry name" value="Ribosomal protein L22"/>
    <property type="match status" value="1"/>
</dbReference>
<evidence type="ECO:0000256" key="5">
    <source>
        <dbReference type="ARBA" id="ARBA00023274"/>
    </source>
</evidence>
<protein>
    <recommendedName>
        <fullName evidence="6 7">Large ribosomal subunit protein uL22</fullName>
    </recommendedName>
</protein>
<dbReference type="HAMAP" id="MF_01331_B">
    <property type="entry name" value="Ribosomal_uL22_B"/>
    <property type="match status" value="1"/>
</dbReference>
<dbReference type="NCBIfam" id="TIGR01044">
    <property type="entry name" value="rplV_bact"/>
    <property type="match status" value="1"/>
</dbReference>
<proteinExistence type="inferred from homology"/>
<evidence type="ECO:0000256" key="4">
    <source>
        <dbReference type="ARBA" id="ARBA00022980"/>
    </source>
</evidence>
<dbReference type="AlphaFoldDB" id="A0A9E8SJR2"/>
<comment type="similarity">
    <text evidence="1 7 8">Belongs to the universal ribosomal protein uL22 family.</text>
</comment>
<comment type="function">
    <text evidence="7 10">This protein binds specifically to 23S rRNA; its binding is stimulated by other ribosomal proteins, e.g., L4, L17, and L20. It is important during the early stages of 50S assembly. It makes multiple contacts with different domains of the 23S rRNA in the assembled 50S subunit and ribosome.</text>
</comment>
<evidence type="ECO:0000256" key="1">
    <source>
        <dbReference type="ARBA" id="ARBA00009451"/>
    </source>
</evidence>
<dbReference type="RefSeq" id="WP_244821568.1">
    <property type="nucleotide sequence ID" value="NZ_CP112998.1"/>
</dbReference>
<dbReference type="PANTHER" id="PTHR13501">
    <property type="entry name" value="CHLOROPLAST 50S RIBOSOMAL PROTEIN L22-RELATED"/>
    <property type="match status" value="1"/>
</dbReference>
<dbReference type="GO" id="GO:0019843">
    <property type="term" value="F:rRNA binding"/>
    <property type="evidence" value="ECO:0007669"/>
    <property type="project" value="UniProtKB-UniRule"/>
</dbReference>
<evidence type="ECO:0000256" key="3">
    <source>
        <dbReference type="ARBA" id="ARBA00022884"/>
    </source>
</evidence>
<reference evidence="11" key="1">
    <citation type="submission" date="2022-11" db="EMBL/GenBank/DDBJ databases">
        <title>Dyadobacter pollutisoli sp. nov., isolated from plastic dumped soil.</title>
        <authorList>
            <person name="Kim J.M."/>
            <person name="Kim K.R."/>
            <person name="Lee J.K."/>
            <person name="Hao L."/>
            <person name="Jeon C.O."/>
        </authorList>
    </citation>
    <scope>NUCLEOTIDE SEQUENCE</scope>
    <source>
        <strain evidence="11">U1</strain>
    </source>
</reference>
<dbReference type="InterPro" id="IPR047867">
    <property type="entry name" value="Ribosomal_uL22_bac/org-type"/>
</dbReference>
<sequence>MEARAILKDVPTSPRKMRLVADMIRGQKVSKALALLKFQPRASSPVLHKVLLSAVANWQQLNEDAKLEDADLIVKTVFIDGGRMLKRLRPAPQGRAHRIRKRSNHITIVIDDASVSTSGADKQAVITES</sequence>
<name>A0A9E8SJR2_9BACT</name>
<keyword evidence="12" id="KW-1185">Reference proteome</keyword>
<dbReference type="InterPro" id="IPR001063">
    <property type="entry name" value="Ribosomal_uL22"/>
</dbReference>
<dbReference type="EMBL" id="CP112998">
    <property type="protein sequence ID" value="WAC11640.1"/>
    <property type="molecule type" value="Genomic_DNA"/>
</dbReference>
<evidence type="ECO:0000256" key="10">
    <source>
        <dbReference type="RuleBase" id="RU004008"/>
    </source>
</evidence>
<dbReference type="GO" id="GO:0006412">
    <property type="term" value="P:translation"/>
    <property type="evidence" value="ECO:0007669"/>
    <property type="project" value="UniProtKB-UniRule"/>
</dbReference>
<dbReference type="InterPro" id="IPR036394">
    <property type="entry name" value="Ribosomal_uL22_sf"/>
</dbReference>
<keyword evidence="2 7" id="KW-0699">rRNA-binding</keyword>
<evidence type="ECO:0000256" key="2">
    <source>
        <dbReference type="ARBA" id="ARBA00022730"/>
    </source>
</evidence>
<gene>
    <name evidence="7 11" type="primary">rplV</name>
    <name evidence="11" type="ORF">ON006_28395</name>
</gene>
<evidence type="ECO:0000256" key="9">
    <source>
        <dbReference type="RuleBase" id="RU004006"/>
    </source>
</evidence>
<dbReference type="InterPro" id="IPR005727">
    <property type="entry name" value="Ribosomal_uL22_bac/chlpt-type"/>
</dbReference>
<dbReference type="Proteomes" id="UP001164653">
    <property type="component" value="Chromosome"/>
</dbReference>
<accession>A0A9E8SJR2</accession>
<keyword evidence="3 7" id="KW-0694">RNA-binding</keyword>
<organism evidence="11 12">
    <name type="scientific">Dyadobacter pollutisoli</name>
    <dbReference type="NCBI Taxonomy" id="2910158"/>
    <lineage>
        <taxon>Bacteria</taxon>
        <taxon>Pseudomonadati</taxon>
        <taxon>Bacteroidota</taxon>
        <taxon>Cytophagia</taxon>
        <taxon>Cytophagales</taxon>
        <taxon>Spirosomataceae</taxon>
        <taxon>Dyadobacter</taxon>
    </lineage>
</organism>
<comment type="subunit">
    <text evidence="7 9">Part of the 50S ribosomal subunit.</text>
</comment>
<evidence type="ECO:0000256" key="7">
    <source>
        <dbReference type="HAMAP-Rule" id="MF_01331"/>
    </source>
</evidence>
<dbReference type="Gene3D" id="3.90.470.10">
    <property type="entry name" value="Ribosomal protein L22/L17"/>
    <property type="match status" value="1"/>
</dbReference>
<evidence type="ECO:0000313" key="12">
    <source>
        <dbReference type="Proteomes" id="UP001164653"/>
    </source>
</evidence>
<dbReference type="GO" id="GO:0022625">
    <property type="term" value="C:cytosolic large ribosomal subunit"/>
    <property type="evidence" value="ECO:0007669"/>
    <property type="project" value="TreeGrafter"/>
</dbReference>
<dbReference type="KEGG" id="dpf:ON006_28395"/>
<keyword evidence="4 7" id="KW-0689">Ribosomal protein</keyword>
<comment type="function">
    <text evidence="7">The globular domain of the protein is located near the polypeptide exit tunnel on the outside of the subunit, while an extended beta-hairpin is found that lines the wall of the exit tunnel in the center of the 70S ribosome.</text>
</comment>
<evidence type="ECO:0000256" key="8">
    <source>
        <dbReference type="RuleBase" id="RU004005"/>
    </source>
</evidence>
<dbReference type="PANTHER" id="PTHR13501:SF8">
    <property type="entry name" value="LARGE RIBOSOMAL SUBUNIT PROTEIN UL22M"/>
    <property type="match status" value="1"/>
</dbReference>
<dbReference type="CDD" id="cd00336">
    <property type="entry name" value="Ribosomal_L22"/>
    <property type="match status" value="1"/>
</dbReference>
<dbReference type="Pfam" id="PF00237">
    <property type="entry name" value="Ribosomal_L22"/>
    <property type="match status" value="1"/>
</dbReference>
<evidence type="ECO:0000313" key="11">
    <source>
        <dbReference type="EMBL" id="WAC11640.1"/>
    </source>
</evidence>